<feature type="domain" description="NAD-dependent epimerase/dehydratase" evidence="1">
    <location>
        <begin position="8"/>
        <end position="230"/>
    </location>
</feature>
<evidence type="ECO:0000313" key="2">
    <source>
        <dbReference type="EMBL" id="CAP57146.1"/>
    </source>
</evidence>
<dbReference type="Gene3D" id="3.40.50.720">
    <property type="entry name" value="NAD(P)-binding Rossmann-like Domain"/>
    <property type="match status" value="1"/>
</dbReference>
<proteinExistence type="predicted"/>
<protein>
    <submittedName>
        <fullName evidence="2">Putative steroid protein related</fullName>
    </submittedName>
</protein>
<dbReference type="PANTHER" id="PTHR48079">
    <property type="entry name" value="PROTEIN YEEZ"/>
    <property type="match status" value="1"/>
</dbReference>
<evidence type="ECO:0000259" key="1">
    <source>
        <dbReference type="Pfam" id="PF01370"/>
    </source>
</evidence>
<dbReference type="EMBL" id="AM889285">
    <property type="protein sequence ID" value="CAP57146.1"/>
    <property type="molecule type" value="Genomic_DNA"/>
</dbReference>
<dbReference type="Proteomes" id="UP000001176">
    <property type="component" value="Chromosome"/>
</dbReference>
<dbReference type="GO" id="GO:0005737">
    <property type="term" value="C:cytoplasm"/>
    <property type="evidence" value="ECO:0007669"/>
    <property type="project" value="TreeGrafter"/>
</dbReference>
<name>A9H0M3_GLUDA</name>
<keyword evidence="3" id="KW-1185">Reference proteome</keyword>
<accession>A9H0M3</accession>
<dbReference type="SUPFAM" id="SSF51735">
    <property type="entry name" value="NAD(P)-binding Rossmann-fold domains"/>
    <property type="match status" value="1"/>
</dbReference>
<dbReference type="AlphaFoldDB" id="A9H0M3"/>
<dbReference type="Pfam" id="PF01370">
    <property type="entry name" value="Epimerase"/>
    <property type="match status" value="1"/>
</dbReference>
<dbReference type="KEGG" id="gdi:GDI3203"/>
<dbReference type="GO" id="GO:0004029">
    <property type="term" value="F:aldehyde dehydrogenase (NAD+) activity"/>
    <property type="evidence" value="ECO:0007669"/>
    <property type="project" value="TreeGrafter"/>
</dbReference>
<reference evidence="2 3" key="1">
    <citation type="journal article" date="2009" name="BMC Genomics">
        <title>Complete genome sequence of the sugarcane nitrogen-fixing endophyte Gluconacetobacter diazotrophicus Pal5.</title>
        <authorList>
            <person name="Bertalan M."/>
            <person name="Albano R."/>
            <person name="Padua V."/>
            <person name="Rouws L."/>
            <person name="Rojas C."/>
            <person name="Hemerly A."/>
            <person name="Teixeira K."/>
            <person name="Schwab S."/>
            <person name="Araujo J."/>
            <person name="Oliveira A."/>
            <person name="Franca L."/>
            <person name="Magalhaes V."/>
            <person name="Alqueres S."/>
            <person name="Cardoso A."/>
            <person name="Almeida W."/>
            <person name="Loureiro M.M."/>
            <person name="Nogueira E."/>
            <person name="Cidade D."/>
            <person name="Oliveira D."/>
            <person name="Simao T."/>
            <person name="Macedo J."/>
            <person name="Valadao A."/>
            <person name="Dreschsel M."/>
            <person name="Freitas F."/>
            <person name="Vidal M."/>
            <person name="Guedes H."/>
            <person name="Rodrigues E."/>
            <person name="Meneses C."/>
            <person name="Brioso P."/>
            <person name="Pozzer L."/>
            <person name="Figueiredo D."/>
            <person name="Montano H."/>
            <person name="Junior J."/>
            <person name="Filho G."/>
            <person name="Flores V."/>
            <person name="Ferreira B."/>
            <person name="Branco A."/>
            <person name="Gonzalez P."/>
            <person name="Guillobel H."/>
            <person name="Lemos M."/>
            <person name="Seibel L."/>
            <person name="Macedo J."/>
            <person name="Alves-Ferreira M."/>
            <person name="Sachetto-Martins G."/>
            <person name="Coelho A."/>
            <person name="Santos E."/>
            <person name="Amaral G."/>
            <person name="Neves A."/>
            <person name="Pacheco A.B."/>
            <person name="Carvalho D."/>
            <person name="Lery L."/>
            <person name="Bisch P."/>
            <person name="Rossle S.C."/>
            <person name="Urmenyi T."/>
            <person name="Kruger W.V."/>
            <person name="Martins O."/>
            <person name="Baldani J.I."/>
            <person name="Ferreira P.C."/>
        </authorList>
    </citation>
    <scope>NUCLEOTIDE SEQUENCE [LARGE SCALE GENOMIC DNA]</scope>
    <source>
        <strain evidence="3">ATCC 49037 / DSM 5601 / CCUG 37298 / CIP 103539 / LMG 7603 / PAl5</strain>
    </source>
</reference>
<evidence type="ECO:0000313" key="3">
    <source>
        <dbReference type="Proteomes" id="UP000001176"/>
    </source>
</evidence>
<gene>
    <name evidence="2" type="ordered locus">GDI3203</name>
</gene>
<dbReference type="PANTHER" id="PTHR48079:SF6">
    <property type="entry name" value="NAD(P)-BINDING DOMAIN-CONTAINING PROTEIN-RELATED"/>
    <property type="match status" value="1"/>
</dbReference>
<dbReference type="InterPro" id="IPR001509">
    <property type="entry name" value="Epimerase_deHydtase"/>
</dbReference>
<dbReference type="InterPro" id="IPR051783">
    <property type="entry name" value="NAD(P)-dependent_oxidoreduct"/>
</dbReference>
<dbReference type="InterPro" id="IPR036291">
    <property type="entry name" value="NAD(P)-bd_dom_sf"/>
</dbReference>
<organism evidence="2 3">
    <name type="scientific">Gluconacetobacter diazotrophicus (strain ATCC 49037 / DSM 5601 / CCUG 37298 / CIP 103539 / LMG 7603 / PAl5)</name>
    <dbReference type="NCBI Taxonomy" id="272568"/>
    <lineage>
        <taxon>Bacteria</taxon>
        <taxon>Pseudomonadati</taxon>
        <taxon>Pseudomonadota</taxon>
        <taxon>Alphaproteobacteria</taxon>
        <taxon>Acetobacterales</taxon>
        <taxon>Acetobacteraceae</taxon>
        <taxon>Gluconacetobacter</taxon>
    </lineage>
</organism>
<sequence length="307" mass="33153">MGNQAMKVLVAGASGALGRPLMTRLRDAGHEVWGLAHRPESLKAVEKLGARPVKGDALDRSGMFTLLEQIRPEAVIDQLTSLPASPFDLPRRLPADRKLRLEGGGNLFDAAHACQVRRYIQQSCGFYLDGDGGLATEASPLRIGAPGNIGESARMYADLENRVLGAHSMEGVGLRYGFFYGPGTWYWPDGAFSTHLSRGEISLVGAGSSTFSFIHVDDAAQATVAALTAAAGLYNVVDSQPTKMAEWLPAYANWIGAEAPSDLGEQEALRLMGEESVYYQNSLTGACNRKALEVLGFMPRRLPWLDR</sequence>